<keyword evidence="4" id="KW-1185">Reference proteome</keyword>
<name>A0ABM9X7H7_9RHOB</name>
<dbReference type="RefSeq" id="WP_007117510.1">
    <property type="nucleotide sequence ID" value="NZ_ABID01000001.1"/>
</dbReference>
<organism evidence="3 4">
    <name type="scientific">Sulfitobacter indolifex HEL-45</name>
    <dbReference type="NCBI Taxonomy" id="391624"/>
    <lineage>
        <taxon>Bacteria</taxon>
        <taxon>Pseudomonadati</taxon>
        <taxon>Pseudomonadota</taxon>
        <taxon>Alphaproteobacteria</taxon>
        <taxon>Rhodobacterales</taxon>
        <taxon>Roseobacteraceae</taxon>
        <taxon>Sulfitobacter</taxon>
    </lineage>
</organism>
<proteinExistence type="predicted"/>
<dbReference type="Pfam" id="PF01471">
    <property type="entry name" value="PG_binding_1"/>
    <property type="match status" value="1"/>
</dbReference>
<evidence type="ECO:0000259" key="2">
    <source>
        <dbReference type="Pfam" id="PF01471"/>
    </source>
</evidence>
<comment type="caution">
    <text evidence="3">The sequence shown here is derived from an EMBL/GenBank/DDBJ whole genome shotgun (WGS) entry which is preliminary data.</text>
</comment>
<dbReference type="EMBL" id="ABID01000001">
    <property type="protein sequence ID" value="EDQ05440.1"/>
    <property type="molecule type" value="Genomic_DNA"/>
</dbReference>
<evidence type="ECO:0000313" key="3">
    <source>
        <dbReference type="EMBL" id="EDQ05440.1"/>
    </source>
</evidence>
<feature type="domain" description="Peptidoglycan binding-like" evidence="2">
    <location>
        <begin position="44"/>
        <end position="88"/>
    </location>
</feature>
<accession>A0ABM9X7H7</accession>
<dbReference type="SUPFAM" id="SSF47090">
    <property type="entry name" value="PGBD-like"/>
    <property type="match status" value="1"/>
</dbReference>
<dbReference type="Proteomes" id="UP000003257">
    <property type="component" value="Unassembled WGS sequence"/>
</dbReference>
<sequence>MKARNILKKTQLIAAKSFRSCAFLLILATASQPAFALDRVSILFIQNALNQHGFEAGEPDGKLGPATRRALAAFSDKYGAPDHVDGVMEFMIEKSIQAREEVTSEDQLNQIRTTVSENLRDPSSAEIRNVYKTVNGTDDLICGEVNGKNAYGGYAGFTKFYGTNFKSLGFWLMHIDDAETSVAEFVCLFSFPKQTSRQ</sequence>
<dbReference type="InterPro" id="IPR002477">
    <property type="entry name" value="Peptidoglycan-bd-like"/>
</dbReference>
<dbReference type="InterPro" id="IPR036365">
    <property type="entry name" value="PGBD-like_sf"/>
</dbReference>
<protein>
    <recommendedName>
        <fullName evidence="2">Peptidoglycan binding-like domain-containing protein</fullName>
    </recommendedName>
</protein>
<gene>
    <name evidence="3" type="ORF">OIHEL45_01480</name>
</gene>
<feature type="chain" id="PRO_5046568817" description="Peptidoglycan binding-like domain-containing protein" evidence="1">
    <location>
        <begin position="37"/>
        <end position="198"/>
    </location>
</feature>
<dbReference type="Gene3D" id="1.10.101.10">
    <property type="entry name" value="PGBD-like superfamily/PGBD"/>
    <property type="match status" value="1"/>
</dbReference>
<reference evidence="3 4" key="1">
    <citation type="submission" date="2007-11" db="EMBL/GenBank/DDBJ databases">
        <authorList>
            <person name="Wagner-Dobler I."/>
            <person name="Ferriera S."/>
            <person name="Johnson J."/>
            <person name="Kravitz S."/>
            <person name="Beeson K."/>
            <person name="Sutton G."/>
            <person name="Rogers Y.-H."/>
            <person name="Friedman R."/>
            <person name="Frazier M."/>
            <person name="Venter J.C."/>
        </authorList>
    </citation>
    <scope>NUCLEOTIDE SEQUENCE [LARGE SCALE GENOMIC DNA]</scope>
    <source>
        <strain evidence="3 4">HEL-45</strain>
    </source>
</reference>
<dbReference type="InterPro" id="IPR036366">
    <property type="entry name" value="PGBDSf"/>
</dbReference>
<evidence type="ECO:0000313" key="4">
    <source>
        <dbReference type="Proteomes" id="UP000003257"/>
    </source>
</evidence>
<evidence type="ECO:0000256" key="1">
    <source>
        <dbReference type="SAM" id="SignalP"/>
    </source>
</evidence>
<keyword evidence="1" id="KW-0732">Signal</keyword>
<feature type="signal peptide" evidence="1">
    <location>
        <begin position="1"/>
        <end position="36"/>
    </location>
</feature>